<organism evidence="8 9">
    <name type="scientific">Noviherbaspirillum album</name>
    <dbReference type="NCBI Taxonomy" id="3080276"/>
    <lineage>
        <taxon>Bacteria</taxon>
        <taxon>Pseudomonadati</taxon>
        <taxon>Pseudomonadota</taxon>
        <taxon>Betaproteobacteria</taxon>
        <taxon>Burkholderiales</taxon>
        <taxon>Oxalobacteraceae</taxon>
        <taxon>Noviherbaspirillum</taxon>
    </lineage>
</organism>
<proteinExistence type="predicted"/>
<evidence type="ECO:0000256" key="1">
    <source>
        <dbReference type="ARBA" id="ARBA00022475"/>
    </source>
</evidence>
<name>A0ABU6JGL1_9BURK</name>
<dbReference type="InterPro" id="IPR050768">
    <property type="entry name" value="UPF0353/GerABKA_families"/>
</dbReference>
<dbReference type="PANTHER" id="PTHR22550">
    <property type="entry name" value="SPORE GERMINATION PROTEIN"/>
    <property type="match status" value="1"/>
</dbReference>
<dbReference type="Gene3D" id="3.40.50.410">
    <property type="entry name" value="von Willebrand factor, type A domain"/>
    <property type="match status" value="1"/>
</dbReference>
<dbReference type="Pfam" id="PF07584">
    <property type="entry name" value="BatA"/>
    <property type="match status" value="1"/>
</dbReference>
<reference evidence="8 9" key="1">
    <citation type="submission" date="2023-10" db="EMBL/GenBank/DDBJ databases">
        <title>Noviherbaspirillum sp. CPCC 100848 genome assembly.</title>
        <authorList>
            <person name="Li X.Y."/>
            <person name="Fang X.M."/>
        </authorList>
    </citation>
    <scope>NUCLEOTIDE SEQUENCE [LARGE SCALE GENOMIC DNA]</scope>
    <source>
        <strain evidence="8 9">CPCC 100848</strain>
    </source>
</reference>
<feature type="transmembrane region" description="Helical" evidence="6">
    <location>
        <begin position="323"/>
        <end position="346"/>
    </location>
</feature>
<gene>
    <name evidence="8" type="ORF">RY831_24545</name>
</gene>
<dbReference type="SUPFAM" id="SSF53300">
    <property type="entry name" value="vWA-like"/>
    <property type="match status" value="1"/>
</dbReference>
<dbReference type="PANTHER" id="PTHR22550:SF5">
    <property type="entry name" value="LEUCINE ZIPPER PROTEIN 4"/>
    <property type="match status" value="1"/>
</dbReference>
<feature type="compositionally biased region" description="Basic and acidic residues" evidence="5">
    <location>
        <begin position="206"/>
        <end position="215"/>
    </location>
</feature>
<comment type="caution">
    <text evidence="8">The sequence shown here is derived from an EMBL/GenBank/DDBJ whole genome shotgun (WGS) entry which is preliminary data.</text>
</comment>
<dbReference type="PROSITE" id="PS50234">
    <property type="entry name" value="VWFA"/>
    <property type="match status" value="1"/>
</dbReference>
<dbReference type="InterPro" id="IPR024163">
    <property type="entry name" value="Aerotolerance_reg_N"/>
</dbReference>
<evidence type="ECO:0000259" key="7">
    <source>
        <dbReference type="PROSITE" id="PS50234"/>
    </source>
</evidence>
<keyword evidence="2 6" id="KW-0812">Transmembrane</keyword>
<evidence type="ECO:0000313" key="8">
    <source>
        <dbReference type="EMBL" id="MEC4722337.1"/>
    </source>
</evidence>
<dbReference type="Pfam" id="PF13519">
    <property type="entry name" value="VWA_2"/>
    <property type="match status" value="1"/>
</dbReference>
<dbReference type="RefSeq" id="WP_326509025.1">
    <property type="nucleotide sequence ID" value="NZ_JAWIIV010000028.1"/>
</dbReference>
<keyword evidence="4 6" id="KW-0472">Membrane</keyword>
<dbReference type="SMART" id="SM00327">
    <property type="entry name" value="VWA"/>
    <property type="match status" value="1"/>
</dbReference>
<keyword evidence="9" id="KW-1185">Reference proteome</keyword>
<dbReference type="Proteomes" id="UP001352263">
    <property type="component" value="Unassembled WGS sequence"/>
</dbReference>
<dbReference type="EMBL" id="JAWIIV010000028">
    <property type="protein sequence ID" value="MEC4722337.1"/>
    <property type="molecule type" value="Genomic_DNA"/>
</dbReference>
<keyword evidence="1" id="KW-1003">Cell membrane</keyword>
<dbReference type="InterPro" id="IPR036465">
    <property type="entry name" value="vWFA_dom_sf"/>
</dbReference>
<evidence type="ECO:0000256" key="5">
    <source>
        <dbReference type="SAM" id="MobiDB-lite"/>
    </source>
</evidence>
<feature type="transmembrane region" description="Helical" evidence="6">
    <location>
        <begin position="6"/>
        <end position="26"/>
    </location>
</feature>
<dbReference type="Pfam" id="PF00092">
    <property type="entry name" value="VWA"/>
    <property type="match status" value="1"/>
</dbReference>
<dbReference type="InterPro" id="IPR002035">
    <property type="entry name" value="VWF_A"/>
</dbReference>
<evidence type="ECO:0000256" key="2">
    <source>
        <dbReference type="ARBA" id="ARBA00022692"/>
    </source>
</evidence>
<protein>
    <submittedName>
        <fullName evidence="8">VWA domain-containing protein</fullName>
    </submittedName>
</protein>
<keyword evidence="3 6" id="KW-1133">Transmembrane helix</keyword>
<evidence type="ECO:0000256" key="4">
    <source>
        <dbReference type="ARBA" id="ARBA00023136"/>
    </source>
</evidence>
<feature type="domain" description="VWFA" evidence="7">
    <location>
        <begin position="87"/>
        <end position="310"/>
    </location>
</feature>
<accession>A0ABU6JGL1</accession>
<sequence>MTFLWPELLWALICVPLLIVLYIFLLRRRKKLAVRYAGLSIVKEAMGASQHWRRHIPPALFLLAFTGMLIAMARPAALVTLPSQYETVILAIDVSGSMRASDVQPTRIAAAQEAVRGFVEKQPRHTRIGVVTFAGTAAVTQAPTENREDILAAINRIQLQRATAIGSGILVSLKAIFPEVEFDLNSSDPRPKDTRGSTGRSINEPQAEKKPEHKPVPPGSYTSAAIILLTDGQTTTGPDPVESSMLAAERGVRVFTVGVGTPEGEVVAGEGWSMHVRLDEESLKKIAGATGAQYFYAGTANELTQVYKMLNSKLTLERKETEITAFFAAGAALLALLSALLSMLWFNRIL</sequence>
<feature type="region of interest" description="Disordered" evidence="5">
    <location>
        <begin position="183"/>
        <end position="220"/>
    </location>
</feature>
<evidence type="ECO:0000256" key="6">
    <source>
        <dbReference type="SAM" id="Phobius"/>
    </source>
</evidence>
<evidence type="ECO:0000256" key="3">
    <source>
        <dbReference type="ARBA" id="ARBA00022989"/>
    </source>
</evidence>
<evidence type="ECO:0000313" key="9">
    <source>
        <dbReference type="Proteomes" id="UP001352263"/>
    </source>
</evidence>
<feature type="transmembrane region" description="Helical" evidence="6">
    <location>
        <begin position="59"/>
        <end position="81"/>
    </location>
</feature>